<evidence type="ECO:0000259" key="2">
    <source>
        <dbReference type="Pfam" id="PF13966"/>
    </source>
</evidence>
<dbReference type="Proteomes" id="UP000694864">
    <property type="component" value="Chromosome 7"/>
</dbReference>
<proteinExistence type="predicted"/>
<dbReference type="SUPFAM" id="SSF53098">
    <property type="entry name" value="Ribonuclease H-like"/>
    <property type="match status" value="1"/>
</dbReference>
<keyword evidence="3" id="KW-1185">Reference proteome</keyword>
<evidence type="ECO:0000313" key="3">
    <source>
        <dbReference type="Proteomes" id="UP000694864"/>
    </source>
</evidence>
<organism evidence="3 4">
    <name type="scientific">Camelina sativa</name>
    <name type="common">False flax</name>
    <name type="synonym">Myagrum sativum</name>
    <dbReference type="NCBI Taxonomy" id="90675"/>
    <lineage>
        <taxon>Eukaryota</taxon>
        <taxon>Viridiplantae</taxon>
        <taxon>Streptophyta</taxon>
        <taxon>Embryophyta</taxon>
        <taxon>Tracheophyta</taxon>
        <taxon>Spermatophyta</taxon>
        <taxon>Magnoliopsida</taxon>
        <taxon>eudicotyledons</taxon>
        <taxon>Gunneridae</taxon>
        <taxon>Pentapetalae</taxon>
        <taxon>rosids</taxon>
        <taxon>malvids</taxon>
        <taxon>Brassicales</taxon>
        <taxon>Brassicaceae</taxon>
        <taxon>Camelineae</taxon>
        <taxon>Camelina</taxon>
    </lineage>
</organism>
<dbReference type="InterPro" id="IPR012337">
    <property type="entry name" value="RNaseH-like_sf"/>
</dbReference>
<dbReference type="InterPro" id="IPR002156">
    <property type="entry name" value="RNaseH_domain"/>
</dbReference>
<sequence>MHFMWQVLSGCISISATLRRRGIACDPGCARCEAEEETINHAIFRCPPARQVWALAYVPVGPNSFPTESLYANVDHFLGSLNPGAQVQAFPWLMWYIWKARNACVFENLMEKPEDVVRLAVGEAFSWLQAQVKEVEEDPIPVPNPACARGVGRLGHLPTSYSGYRCFVDGSWKVGDVFADAGWVCSSFQDAFTTRGAANFRRSLSPLHAEVEAFVWTLRCMIGHDYREVAFSTDCSDLVKMVSSPQDWPAFKTYLDDMKMDMEEFSVFSLSLIPRSANVIADSLARQARSSSQHVLFVNDFSAN</sequence>
<dbReference type="PANTHER" id="PTHR34146">
    <property type="entry name" value="POLYNUCLEOTIDYL TRANSFERASE, RIBONUCLEASE H-LIKE SUPERFAMILY PROTEIN-RELATED"/>
    <property type="match status" value="1"/>
</dbReference>
<reference evidence="3" key="1">
    <citation type="journal article" date="2014" name="Nat. Commun.">
        <title>The emerging biofuel crop Camelina sativa retains a highly undifferentiated hexaploid genome structure.</title>
        <authorList>
            <person name="Kagale S."/>
            <person name="Koh C."/>
            <person name="Nixon J."/>
            <person name="Bollina V."/>
            <person name="Clarke W.E."/>
            <person name="Tuteja R."/>
            <person name="Spillane C."/>
            <person name="Robinson S.J."/>
            <person name="Links M.G."/>
            <person name="Clarke C."/>
            <person name="Higgins E.E."/>
            <person name="Huebert T."/>
            <person name="Sharpe A.G."/>
            <person name="Parkin I.A."/>
        </authorList>
    </citation>
    <scope>NUCLEOTIDE SEQUENCE [LARGE SCALE GENOMIC DNA]</scope>
    <source>
        <strain evidence="3">cv. DH55</strain>
    </source>
</reference>
<dbReference type="PANTHER" id="PTHR34146:SF3">
    <property type="entry name" value="POLYNUCLEOTIDYL TRANSFERASE, RIBONUCLEASE H-LIKE SUPERFAMILY PROTEIN"/>
    <property type="match status" value="1"/>
</dbReference>
<dbReference type="CDD" id="cd06222">
    <property type="entry name" value="RNase_H_like"/>
    <property type="match status" value="1"/>
</dbReference>
<gene>
    <name evidence="4" type="primary">LOC104704770</name>
</gene>
<dbReference type="GeneID" id="104704770"/>
<evidence type="ECO:0000259" key="1">
    <source>
        <dbReference type="Pfam" id="PF13456"/>
    </source>
</evidence>
<dbReference type="InterPro" id="IPR036397">
    <property type="entry name" value="RNaseH_sf"/>
</dbReference>
<feature type="domain" description="RNase H type-1" evidence="1">
    <location>
        <begin position="168"/>
        <end position="288"/>
    </location>
</feature>
<evidence type="ECO:0000313" key="4">
    <source>
        <dbReference type="RefSeq" id="XP_010419104.1"/>
    </source>
</evidence>
<dbReference type="InterPro" id="IPR026960">
    <property type="entry name" value="RVT-Znf"/>
</dbReference>
<dbReference type="Gene3D" id="3.30.420.10">
    <property type="entry name" value="Ribonuclease H-like superfamily/Ribonuclease H"/>
    <property type="match status" value="1"/>
</dbReference>
<dbReference type="Pfam" id="PF13966">
    <property type="entry name" value="zf-RVT"/>
    <property type="match status" value="1"/>
</dbReference>
<accession>A0ABM0T0U9</accession>
<dbReference type="RefSeq" id="XP_010419104.1">
    <property type="nucleotide sequence ID" value="XM_010420802.1"/>
</dbReference>
<feature type="domain" description="Reverse transcriptase zinc-binding" evidence="2">
    <location>
        <begin position="2"/>
        <end position="53"/>
    </location>
</feature>
<name>A0ABM0T0U9_CAMSA</name>
<protein>
    <submittedName>
        <fullName evidence="4">Uncharacterized protein LOC104704770</fullName>
    </submittedName>
</protein>
<dbReference type="InterPro" id="IPR044730">
    <property type="entry name" value="RNase_H-like_dom_plant"/>
</dbReference>
<reference evidence="4" key="2">
    <citation type="submission" date="2025-08" db="UniProtKB">
        <authorList>
            <consortium name="RefSeq"/>
        </authorList>
    </citation>
    <scope>IDENTIFICATION</scope>
    <source>
        <tissue evidence="4">Leaf</tissue>
    </source>
</reference>
<dbReference type="Pfam" id="PF13456">
    <property type="entry name" value="RVT_3"/>
    <property type="match status" value="1"/>
</dbReference>